<sequence length="810" mass="90993">MIAASDAKNELFRRVSGYTDLADRPEEGILSGPVVRGFFAEDHFLLIKTFPDKSPGLRSGRVFSHTLFIPKADLHRVRNLSNLFQYHLPGIQKEAKMTPLEYQSQEAMMTTGAVDGREAAATNALLQNQRFVWLGKEGFWEWVARIWPKLPAKVKHMLKIGAAFGPSYVKNEYVSLLYIPEYAKTLWERHSFRVIAKGESQTLLSSAANWLVGDAKKAAPFETLLDDFAPKIDSIETLNRLEDYGKAYHHLDKDPRLNHLLVLANFISQISPNERLGIKGKNRLMTAILQAIPNAPVNMFMVLIYQSWKGFPDAITSASDALRDWLTNHLLKGKQAKECGVVLAKALEAETKNWWVRTVLGYANNRLKKRQPSDAPILWQWMKKEPTLIAQHTSWLPDDAENELTQKIPKLETAVAEEVLHMAEQKGWLVLHAKVAVQRYSAEKAIEAQLRIDTDQDHTIALQALSGSINGSSFVPVAACHTDARLHRIAGKLITENSKLLKGIDIASEGWQQCWKAAIEQGSEVWSGISNPQHTLFEILDHLLAGNAFSGTLLNAISIGKYSSLKDYPHRVSIWPELPEKARSGFITATLLELIEELASGKLSYNDLEAELKNGLQSQKVQQHVISSKTIPLTKKLQLFNVLPGLGENHAEQLIQNHHFSPAEAEEFGRLVSNNRWKKVVEDLYNNRFHRKDLVPALLQCIHLLGFFRRLGLSVTGLKSDAITHDEWWEAFRSKAVELYPLGPTQNGLWTNAGGKLEELAHQGVSGKQSWTSAINHIRKGGSPSVKKLIKEMQKEFHGDSTLTQLIQSL</sequence>
<name>A0A7W0CCH6_9BACT</name>
<evidence type="ECO:0000313" key="2">
    <source>
        <dbReference type="Proteomes" id="UP000525298"/>
    </source>
</evidence>
<dbReference type="Proteomes" id="UP000525298">
    <property type="component" value="Unassembled WGS sequence"/>
</dbReference>
<proteinExistence type="predicted"/>
<reference evidence="1 2" key="1">
    <citation type="submission" date="2020-07" db="EMBL/GenBank/DDBJ databases">
        <title>Genomic Encyclopedia of Type Strains, Phase IV (KMG-IV): sequencing the most valuable type-strain genomes for metagenomic binning, comparative biology and taxonomic classification.</title>
        <authorList>
            <person name="Goeker M."/>
        </authorList>
    </citation>
    <scope>NUCLEOTIDE SEQUENCE [LARGE SCALE GENOMIC DNA]</scope>
    <source>
        <strain evidence="1 2">DSM 17721</strain>
    </source>
</reference>
<evidence type="ECO:0000313" key="1">
    <source>
        <dbReference type="EMBL" id="MBA2883223.1"/>
    </source>
</evidence>
<protein>
    <submittedName>
        <fullName evidence="1">Uncharacterized protein</fullName>
    </submittedName>
</protein>
<organism evidence="1 2">
    <name type="scientific">Desulfosalsimonas propionicica</name>
    <dbReference type="NCBI Taxonomy" id="332175"/>
    <lineage>
        <taxon>Bacteria</taxon>
        <taxon>Pseudomonadati</taxon>
        <taxon>Thermodesulfobacteriota</taxon>
        <taxon>Desulfobacteria</taxon>
        <taxon>Desulfobacterales</taxon>
        <taxon>Desulfosalsimonadaceae</taxon>
        <taxon>Desulfosalsimonas</taxon>
    </lineage>
</organism>
<dbReference type="Pfam" id="PF20012">
    <property type="entry name" value="GAP1-N1"/>
    <property type="match status" value="1"/>
</dbReference>
<dbReference type="EMBL" id="JACDUS010000020">
    <property type="protein sequence ID" value="MBA2883223.1"/>
    <property type="molecule type" value="Genomic_DNA"/>
</dbReference>
<accession>A0A7W0CCH6</accession>
<keyword evidence="2" id="KW-1185">Reference proteome</keyword>
<dbReference type="AlphaFoldDB" id="A0A7W0CCH6"/>
<comment type="caution">
    <text evidence="1">The sequence shown here is derived from an EMBL/GenBank/DDBJ whole genome shotgun (WGS) entry which is preliminary data.</text>
</comment>
<gene>
    <name evidence="1" type="ORF">HNR65_003585</name>
</gene>